<organism evidence="2">
    <name type="scientific">Zea mays</name>
    <name type="common">Maize</name>
    <dbReference type="NCBI Taxonomy" id="4577"/>
    <lineage>
        <taxon>Eukaryota</taxon>
        <taxon>Viridiplantae</taxon>
        <taxon>Streptophyta</taxon>
        <taxon>Embryophyta</taxon>
        <taxon>Tracheophyta</taxon>
        <taxon>Spermatophyta</taxon>
        <taxon>Magnoliopsida</taxon>
        <taxon>Liliopsida</taxon>
        <taxon>Poales</taxon>
        <taxon>Poaceae</taxon>
        <taxon>PACMAD clade</taxon>
        <taxon>Panicoideae</taxon>
        <taxon>Andropogonodae</taxon>
        <taxon>Andropogoneae</taxon>
        <taxon>Tripsacinae</taxon>
        <taxon>Zea</taxon>
    </lineage>
</organism>
<proteinExistence type="evidence at transcript level"/>
<dbReference type="Gramene" id="Zm00001eb163180_T001">
    <property type="protein sequence ID" value="Zm00001eb163180_P001"/>
    <property type="gene ID" value="Zm00001eb163180"/>
</dbReference>
<reference evidence="4" key="3">
    <citation type="submission" date="2015-12" db="EMBL/GenBank/DDBJ databases">
        <title>Update maize B73 reference genome by single molecule sequencing technologies.</title>
        <authorList>
            <consortium name="Maize Genome Sequencing Project"/>
            <person name="Ware D."/>
        </authorList>
    </citation>
    <scope>NUCLEOTIDE SEQUENCE [LARGE SCALE GENOMIC DNA]</scope>
    <source>
        <strain evidence="4">cv. B73</strain>
    </source>
</reference>
<dbReference type="EMBL" id="BT084745">
    <property type="protein sequence ID" value="ACR35098.1"/>
    <property type="molecule type" value="mRNA"/>
</dbReference>
<evidence type="ECO:0000313" key="3">
    <source>
        <dbReference type="EnsemblPlants" id="Zm00001eb163180_P001"/>
    </source>
</evidence>
<reference evidence="3" key="4">
    <citation type="submission" date="2019-07" db="EMBL/GenBank/DDBJ databases">
        <authorList>
            <person name="Seetharam A."/>
            <person name="Woodhouse M."/>
            <person name="Cannon E."/>
        </authorList>
    </citation>
    <scope>NUCLEOTIDE SEQUENCE [LARGE SCALE GENOMIC DNA]</scope>
    <source>
        <strain evidence="3">cv. B73</strain>
    </source>
</reference>
<reference evidence="2" key="2">
    <citation type="submission" date="2012-06" db="EMBL/GenBank/DDBJ databases">
        <authorList>
            <person name="Yu Y."/>
            <person name="Currie J."/>
            <person name="Lomeli R."/>
            <person name="Angelova A."/>
            <person name="Collura K."/>
            <person name="Wissotski M."/>
            <person name="Campos D."/>
            <person name="Kudrna D."/>
            <person name="Golser W."/>
            <person name="Ashely E."/>
            <person name="Descour A."/>
            <person name="Fernandes J."/>
            <person name="Soderlund C."/>
            <person name="Walbot V."/>
        </authorList>
    </citation>
    <scope>NUCLEOTIDE SEQUENCE</scope>
    <source>
        <strain evidence="2">B73</strain>
    </source>
</reference>
<reference evidence="2" key="1">
    <citation type="journal article" date="2009" name="PLoS Genet.">
        <title>Sequencing, mapping, and analysis of 27,455 maize full-length cDNAs.</title>
        <authorList>
            <person name="Soderlund C."/>
            <person name="Descour A."/>
            <person name="Kudrna D."/>
            <person name="Bomhoff M."/>
            <person name="Boyd L."/>
            <person name="Currie J."/>
            <person name="Angelova A."/>
            <person name="Collura K."/>
            <person name="Wissotski M."/>
            <person name="Ashley E."/>
            <person name="Morrow D."/>
            <person name="Fernandes J."/>
            <person name="Walbot V."/>
            <person name="Yu Y."/>
        </authorList>
    </citation>
    <scope>NUCLEOTIDE SEQUENCE</scope>
    <source>
        <strain evidence="2">B73</strain>
    </source>
</reference>
<evidence type="ECO:0000313" key="2">
    <source>
        <dbReference type="EMBL" id="ACR35098.1"/>
    </source>
</evidence>
<accession>C4J1P8</accession>
<dbReference type="AlphaFoldDB" id="C4J1P8"/>
<keyword evidence="4" id="KW-1185">Reference proteome</keyword>
<dbReference type="Proteomes" id="UP000007305">
    <property type="component" value="Chromosome 3"/>
</dbReference>
<reference evidence="3" key="5">
    <citation type="submission" date="2021-05" db="UniProtKB">
        <authorList>
            <consortium name="EnsemblPlants"/>
        </authorList>
    </citation>
    <scope>IDENTIFICATION</scope>
    <source>
        <strain evidence="3">cv. B73</strain>
    </source>
</reference>
<dbReference type="EnsemblPlants" id="Zm00001eb163180_T001">
    <property type="protein sequence ID" value="Zm00001eb163180_P001"/>
    <property type="gene ID" value="Zm00001eb163180"/>
</dbReference>
<sequence length="312" mass="34482">MQTTRRHVGHQLQRLELLRRRTPVEHVPKPAGLDARQRERRQGHGHHALLRRVPDTDHRWLPRQDLEHQHAEAVNVARRPDPARAAVLRVGVPAARRGAGDLHGLGVHAGRAPHRCAEAGQARRPGGVQEDVGGGDVAVDDERHGVAVQVLDGARRANQHLDASPPGRRHRRRRRGRQVVPVQVVVERAVGHVLGEQHALAVVGAGAQEADDAVVAERREDVLLREEGVLRSPPRAVEALDGHLRPVLQEPSLVYLGASVGVVAEHDGEVVGGHGDLRQRELPILSPSRRLIQDNTCITERKRVDLTMDRRR</sequence>
<name>C4J1P8_MAIZE</name>
<evidence type="ECO:0000313" key="4">
    <source>
        <dbReference type="Proteomes" id="UP000007305"/>
    </source>
</evidence>
<feature type="region of interest" description="Disordered" evidence="1">
    <location>
        <begin position="24"/>
        <end position="47"/>
    </location>
</feature>
<protein>
    <submittedName>
        <fullName evidence="2 3">Uncharacterized protein</fullName>
    </submittedName>
</protein>
<evidence type="ECO:0000256" key="1">
    <source>
        <dbReference type="SAM" id="MobiDB-lite"/>
    </source>
</evidence>